<dbReference type="Pfam" id="PF13520">
    <property type="entry name" value="AA_permease_2"/>
    <property type="match status" value="1"/>
</dbReference>
<keyword evidence="7" id="KW-1185">Reference proteome</keyword>
<feature type="transmembrane region" description="Helical" evidence="5">
    <location>
        <begin position="20"/>
        <end position="41"/>
    </location>
</feature>
<dbReference type="PANTHER" id="PTHR11785">
    <property type="entry name" value="AMINO ACID TRANSPORTER"/>
    <property type="match status" value="1"/>
</dbReference>
<dbReference type="Gene3D" id="1.20.1740.10">
    <property type="entry name" value="Amino acid/polyamine transporter I"/>
    <property type="match status" value="1"/>
</dbReference>
<dbReference type="InterPro" id="IPR050598">
    <property type="entry name" value="AminoAcid_Transporter"/>
</dbReference>
<keyword evidence="4 5" id="KW-0472">Membrane</keyword>
<comment type="caution">
    <text evidence="6">The sequence shown here is derived from an EMBL/GenBank/DDBJ whole genome shotgun (WGS) entry which is preliminary data.</text>
</comment>
<gene>
    <name evidence="6" type="ORF">ANN_05338</name>
</gene>
<evidence type="ECO:0000313" key="6">
    <source>
        <dbReference type="EMBL" id="KAJ4443663.1"/>
    </source>
</evidence>
<feature type="transmembrane region" description="Helical" evidence="5">
    <location>
        <begin position="47"/>
        <end position="67"/>
    </location>
</feature>
<evidence type="ECO:0000256" key="5">
    <source>
        <dbReference type="SAM" id="Phobius"/>
    </source>
</evidence>
<accession>A0ABQ8TBR2</accession>
<reference evidence="6 7" key="1">
    <citation type="journal article" date="2022" name="Allergy">
        <title>Genome assembly and annotation of Periplaneta americana reveal a comprehensive cockroach allergen profile.</title>
        <authorList>
            <person name="Wang L."/>
            <person name="Xiong Q."/>
            <person name="Saelim N."/>
            <person name="Wang L."/>
            <person name="Nong W."/>
            <person name="Wan A.T."/>
            <person name="Shi M."/>
            <person name="Liu X."/>
            <person name="Cao Q."/>
            <person name="Hui J.H.L."/>
            <person name="Sookrung N."/>
            <person name="Leung T.F."/>
            <person name="Tungtrongchitr A."/>
            <person name="Tsui S.K.W."/>
        </authorList>
    </citation>
    <scope>NUCLEOTIDE SEQUENCE [LARGE SCALE GENOMIC DNA]</scope>
    <source>
        <strain evidence="6">PWHHKU_190912</strain>
    </source>
</reference>
<proteinExistence type="predicted"/>
<evidence type="ECO:0000256" key="3">
    <source>
        <dbReference type="ARBA" id="ARBA00022989"/>
    </source>
</evidence>
<sequence length="143" mass="15115">MSDTEGKVTLQRKITLQNGVAIIVGSIIGSGIFVSPTGVYIQTKSVGVSLAVWLASGLFSTVGALCYSELGTCILRSGSDYAYIREAFGSLPAFLQIWVSLLVITPTTQAIVSLTFAQYAVKPFFQDCAPPDSAVRLLAATCL</sequence>
<evidence type="ECO:0000256" key="2">
    <source>
        <dbReference type="ARBA" id="ARBA00022692"/>
    </source>
</evidence>
<name>A0ABQ8TBR2_PERAM</name>
<evidence type="ECO:0000256" key="4">
    <source>
        <dbReference type="ARBA" id="ARBA00023136"/>
    </source>
</evidence>
<keyword evidence="2 5" id="KW-0812">Transmembrane</keyword>
<dbReference type="Proteomes" id="UP001148838">
    <property type="component" value="Unassembled WGS sequence"/>
</dbReference>
<organism evidence="6 7">
    <name type="scientific">Periplaneta americana</name>
    <name type="common">American cockroach</name>
    <name type="synonym">Blatta americana</name>
    <dbReference type="NCBI Taxonomy" id="6978"/>
    <lineage>
        <taxon>Eukaryota</taxon>
        <taxon>Metazoa</taxon>
        <taxon>Ecdysozoa</taxon>
        <taxon>Arthropoda</taxon>
        <taxon>Hexapoda</taxon>
        <taxon>Insecta</taxon>
        <taxon>Pterygota</taxon>
        <taxon>Neoptera</taxon>
        <taxon>Polyneoptera</taxon>
        <taxon>Dictyoptera</taxon>
        <taxon>Blattodea</taxon>
        <taxon>Blattoidea</taxon>
        <taxon>Blattidae</taxon>
        <taxon>Blattinae</taxon>
        <taxon>Periplaneta</taxon>
    </lineage>
</organism>
<dbReference type="InterPro" id="IPR002293">
    <property type="entry name" value="AA/rel_permease1"/>
</dbReference>
<comment type="subcellular location">
    <subcellularLocation>
        <location evidence="1">Membrane</location>
        <topology evidence="1">Multi-pass membrane protein</topology>
    </subcellularLocation>
</comment>
<protein>
    <submittedName>
        <fullName evidence="6">Uncharacterized protein</fullName>
    </submittedName>
</protein>
<dbReference type="PANTHER" id="PTHR11785:SF528">
    <property type="entry name" value="AMINO ACID TRANSPORTER PROTEIN JHI-21"/>
    <property type="match status" value="1"/>
</dbReference>
<evidence type="ECO:0000313" key="7">
    <source>
        <dbReference type="Proteomes" id="UP001148838"/>
    </source>
</evidence>
<evidence type="ECO:0000256" key="1">
    <source>
        <dbReference type="ARBA" id="ARBA00004141"/>
    </source>
</evidence>
<keyword evidence="3 5" id="KW-1133">Transmembrane helix</keyword>
<dbReference type="EMBL" id="JAJSOF020000013">
    <property type="protein sequence ID" value="KAJ4443663.1"/>
    <property type="molecule type" value="Genomic_DNA"/>
</dbReference>